<sequence length="49" mass="5632">MDSGLITVRGSKSETARRKRIETCEDFYPRTFFYALTTRTKNQDAAIAD</sequence>
<comment type="caution">
    <text evidence="1">The sequence shown here is derived from an EMBL/GenBank/DDBJ whole genome shotgun (WGS) entry which is preliminary data.</text>
</comment>
<accession>F2AX80</accession>
<protein>
    <submittedName>
        <fullName evidence="1">Uncharacterized protein</fullName>
    </submittedName>
</protein>
<name>F2AX80_RHOBT</name>
<dbReference type="EMBL" id="AFAR01000214">
    <property type="protein sequence ID" value="EGF25706.1"/>
    <property type="molecule type" value="Genomic_DNA"/>
</dbReference>
<evidence type="ECO:0000313" key="1">
    <source>
        <dbReference type="EMBL" id="EGF25706.1"/>
    </source>
</evidence>
<proteinExistence type="predicted"/>
<organism evidence="1 2">
    <name type="scientific">Rhodopirellula baltica WH47</name>
    <dbReference type="NCBI Taxonomy" id="991778"/>
    <lineage>
        <taxon>Bacteria</taxon>
        <taxon>Pseudomonadati</taxon>
        <taxon>Planctomycetota</taxon>
        <taxon>Planctomycetia</taxon>
        <taxon>Pirellulales</taxon>
        <taxon>Pirellulaceae</taxon>
        <taxon>Rhodopirellula</taxon>
    </lineage>
</organism>
<evidence type="ECO:0000313" key="2">
    <source>
        <dbReference type="Proteomes" id="UP000006222"/>
    </source>
</evidence>
<dbReference type="Proteomes" id="UP000006222">
    <property type="component" value="Unassembled WGS sequence"/>
</dbReference>
<gene>
    <name evidence="1" type="ORF">RBWH47_05116</name>
</gene>
<dbReference type="AlphaFoldDB" id="F2AX80"/>
<reference evidence="1 2" key="1">
    <citation type="journal article" date="2013" name="Mar. Genomics">
        <title>Expression of sulfatases in Rhodopirellula baltica and the diversity of sulfatases in the genus Rhodopirellula.</title>
        <authorList>
            <person name="Wegner C.E."/>
            <person name="Richter-Heitmann T."/>
            <person name="Klindworth A."/>
            <person name="Klockow C."/>
            <person name="Richter M."/>
            <person name="Achstetter T."/>
            <person name="Glockner F.O."/>
            <person name="Harder J."/>
        </authorList>
    </citation>
    <scope>NUCLEOTIDE SEQUENCE [LARGE SCALE GENOMIC DNA]</scope>
    <source>
        <strain evidence="1 2">WH47</strain>
    </source>
</reference>